<evidence type="ECO:0000256" key="2">
    <source>
        <dbReference type="SAM" id="Phobius"/>
    </source>
</evidence>
<keyword evidence="2" id="KW-0812">Transmembrane</keyword>
<name>A0ABW8TIA7_9CLOT</name>
<dbReference type="Pfam" id="PF07454">
    <property type="entry name" value="SpoIIP"/>
    <property type="match status" value="1"/>
</dbReference>
<proteinExistence type="predicted"/>
<accession>A0ABW8TIA7</accession>
<evidence type="ECO:0000256" key="1">
    <source>
        <dbReference type="SAM" id="MobiDB-lite"/>
    </source>
</evidence>
<keyword evidence="4" id="KW-1185">Reference proteome</keyword>
<feature type="transmembrane region" description="Helical" evidence="2">
    <location>
        <begin position="14"/>
        <end position="37"/>
    </location>
</feature>
<gene>
    <name evidence="3" type="ORF">ACJDT4_12250</name>
</gene>
<protein>
    <submittedName>
        <fullName evidence="3">Stage II sporulation protein P</fullName>
    </submittedName>
</protein>
<evidence type="ECO:0000313" key="3">
    <source>
        <dbReference type="EMBL" id="MFL0251198.1"/>
    </source>
</evidence>
<keyword evidence="2" id="KW-0472">Membrane</keyword>
<comment type="caution">
    <text evidence="3">The sequence shown here is derived from an EMBL/GenBank/DDBJ whole genome shotgun (WGS) entry which is preliminary data.</text>
</comment>
<evidence type="ECO:0000313" key="4">
    <source>
        <dbReference type="Proteomes" id="UP001623592"/>
    </source>
</evidence>
<dbReference type="NCBIfam" id="TIGR02867">
    <property type="entry name" value="spore_II_P"/>
    <property type="match status" value="1"/>
</dbReference>
<dbReference type="RefSeq" id="WP_406787852.1">
    <property type="nucleotide sequence ID" value="NZ_JBJIAA010000009.1"/>
</dbReference>
<sequence>MYYKRLINGDKDKLIVKISIFTLLINLLIFMCIFNTVKAGADKKNSRNNVAYIQIINYALPSVKVLNFDEEDMSENSYSIKNLALSLIGVDIYNPEKILSKEVSCFNGDVSESKMAFNDNKDNGDTGDFSLNSSDISKESAGDKTSSDSKSTTSAAYDPKLKKTLDESKPEVLIYHSHTTESYKPYNEDDFDDDHNVCAVGDELVKELEQNYGISAINDKTLHNAVYTKSYTRSGETLDKYLKKYGDFKMIIDMHRDSSPSKDAVTAKINGENVAKFMFVMARKNPHYSKNIALVNGLLSITNKYFPQLCIGSGIYPYDYGTNYFNQAKSNNAFLIEIGSQVNTLDEAKATQKYIARIIAEYLNGKK</sequence>
<reference evidence="3 4" key="1">
    <citation type="submission" date="2024-11" db="EMBL/GenBank/DDBJ databases">
        <authorList>
            <person name="Heng Y.C."/>
            <person name="Lim A.C.H."/>
            <person name="Lee J.K.Y."/>
            <person name="Kittelmann S."/>
        </authorList>
    </citation>
    <scope>NUCLEOTIDE SEQUENCE [LARGE SCALE GENOMIC DNA]</scope>
    <source>
        <strain evidence="3 4">WILCCON 0114</strain>
    </source>
</reference>
<feature type="compositionally biased region" description="Basic and acidic residues" evidence="1">
    <location>
        <begin position="136"/>
        <end position="147"/>
    </location>
</feature>
<dbReference type="EMBL" id="JBJIAA010000009">
    <property type="protein sequence ID" value="MFL0251198.1"/>
    <property type="molecule type" value="Genomic_DNA"/>
</dbReference>
<keyword evidence="2" id="KW-1133">Transmembrane helix</keyword>
<organism evidence="3 4">
    <name type="scientific">Clostridium neuense</name>
    <dbReference type="NCBI Taxonomy" id="1728934"/>
    <lineage>
        <taxon>Bacteria</taxon>
        <taxon>Bacillati</taxon>
        <taxon>Bacillota</taxon>
        <taxon>Clostridia</taxon>
        <taxon>Eubacteriales</taxon>
        <taxon>Clostridiaceae</taxon>
        <taxon>Clostridium</taxon>
    </lineage>
</organism>
<dbReference type="InterPro" id="IPR010897">
    <property type="entry name" value="Spore_II_P"/>
</dbReference>
<dbReference type="Proteomes" id="UP001623592">
    <property type="component" value="Unassembled WGS sequence"/>
</dbReference>
<feature type="region of interest" description="Disordered" evidence="1">
    <location>
        <begin position="117"/>
        <end position="155"/>
    </location>
</feature>